<dbReference type="EMBL" id="JBHTAX010000004">
    <property type="protein sequence ID" value="MFC7192263.1"/>
    <property type="molecule type" value="Genomic_DNA"/>
</dbReference>
<gene>
    <name evidence="4" type="ORF">ACFQL7_22230</name>
</gene>
<dbReference type="GeneID" id="76201934"/>
<feature type="domain" description="Alpha/beta hydrolase fold-3" evidence="3">
    <location>
        <begin position="80"/>
        <end position="286"/>
    </location>
</feature>
<dbReference type="InterPro" id="IPR002168">
    <property type="entry name" value="Lipase_GDXG_HIS_AS"/>
</dbReference>
<keyword evidence="5" id="KW-1185">Reference proteome</keyword>
<dbReference type="GO" id="GO:0016787">
    <property type="term" value="F:hydrolase activity"/>
    <property type="evidence" value="ECO:0007669"/>
    <property type="project" value="UniProtKB-KW"/>
</dbReference>
<dbReference type="PROSITE" id="PS01173">
    <property type="entry name" value="LIPASE_GDXG_HIS"/>
    <property type="match status" value="1"/>
</dbReference>
<dbReference type="RefSeq" id="WP_248909863.1">
    <property type="nucleotide sequence ID" value="NZ_CP109980.1"/>
</dbReference>
<reference evidence="4 5" key="1">
    <citation type="journal article" date="2019" name="Int. J. Syst. Evol. Microbiol.">
        <title>The Global Catalogue of Microorganisms (GCM) 10K type strain sequencing project: providing services to taxonomists for standard genome sequencing and annotation.</title>
        <authorList>
            <consortium name="The Broad Institute Genomics Platform"/>
            <consortium name="The Broad Institute Genome Sequencing Center for Infectious Disease"/>
            <person name="Wu L."/>
            <person name="Ma J."/>
        </authorList>
    </citation>
    <scope>NUCLEOTIDE SEQUENCE [LARGE SCALE GENOMIC DNA]</scope>
    <source>
        <strain evidence="4 5">RDMS1</strain>
    </source>
</reference>
<name>A0ABD5YWX7_9EURY</name>
<dbReference type="PANTHER" id="PTHR48081:SF8">
    <property type="entry name" value="ALPHA_BETA HYDROLASE FOLD-3 DOMAIN-CONTAINING PROTEIN-RELATED"/>
    <property type="match status" value="1"/>
</dbReference>
<dbReference type="PANTHER" id="PTHR48081">
    <property type="entry name" value="AB HYDROLASE SUPERFAMILY PROTEIN C4A8.06C"/>
    <property type="match status" value="1"/>
</dbReference>
<evidence type="ECO:0000256" key="1">
    <source>
        <dbReference type="ARBA" id="ARBA00010515"/>
    </source>
</evidence>
<sequence>MSSTLDPQVEGYLYELSEQGLPPLYRLSVQDARETYRNLSIPDEPPDTVEDVAERTVSGPEGSIPIRSYTPEGDGPHPALVFFHGGGWMLGDLETHDALCRALTNATECVVVSTDYRLAPEHRFPAQIEDCYAVTNWVANNAEAIGARPDRLAIAGDSAGATLAVGVGLLARDRDGPEIHYQVLAYPATNYAFDTDSYERNAQGYFLTQKDMRRFWDGYIQAELDGEHPYASPLRAQNLSGLPSTFVLTCEFDPLCDDGYELAARLSDAGVPTHHTHYEDMIHGFLTMLVDPELDRAREAINEIGDSVRTKIQ</sequence>
<dbReference type="AlphaFoldDB" id="A0ABD5YWX7"/>
<dbReference type="InterPro" id="IPR050300">
    <property type="entry name" value="GDXG_lipolytic_enzyme"/>
</dbReference>
<accession>A0ABD5YWX7</accession>
<comment type="caution">
    <text evidence="4">The sequence shown here is derived from an EMBL/GenBank/DDBJ whole genome shotgun (WGS) entry which is preliminary data.</text>
</comment>
<evidence type="ECO:0000313" key="4">
    <source>
        <dbReference type="EMBL" id="MFC7192263.1"/>
    </source>
</evidence>
<protein>
    <submittedName>
        <fullName evidence="4">Alpha/beta hydrolase</fullName>
    </submittedName>
</protein>
<evidence type="ECO:0000256" key="2">
    <source>
        <dbReference type="ARBA" id="ARBA00022801"/>
    </source>
</evidence>
<dbReference type="Pfam" id="PF07859">
    <property type="entry name" value="Abhydrolase_3"/>
    <property type="match status" value="1"/>
</dbReference>
<dbReference type="FunFam" id="3.40.50.1820:FF:000089">
    <property type="entry name" value="Alpha/beta hydrolase"/>
    <property type="match status" value="1"/>
</dbReference>
<comment type="similarity">
    <text evidence="1">Belongs to the 'GDXG' lipolytic enzyme family.</text>
</comment>
<organism evidence="4 5">
    <name type="scientific">Halocatena marina</name>
    <dbReference type="NCBI Taxonomy" id="2934937"/>
    <lineage>
        <taxon>Archaea</taxon>
        <taxon>Methanobacteriati</taxon>
        <taxon>Methanobacteriota</taxon>
        <taxon>Stenosarchaea group</taxon>
        <taxon>Halobacteria</taxon>
        <taxon>Halobacteriales</taxon>
        <taxon>Natronomonadaceae</taxon>
        <taxon>Halocatena</taxon>
    </lineage>
</organism>
<dbReference type="Gene3D" id="3.40.50.1820">
    <property type="entry name" value="alpha/beta hydrolase"/>
    <property type="match status" value="1"/>
</dbReference>
<dbReference type="InterPro" id="IPR029058">
    <property type="entry name" value="AB_hydrolase_fold"/>
</dbReference>
<evidence type="ECO:0000259" key="3">
    <source>
        <dbReference type="Pfam" id="PF07859"/>
    </source>
</evidence>
<proteinExistence type="inferred from homology"/>
<dbReference type="Proteomes" id="UP001596417">
    <property type="component" value="Unassembled WGS sequence"/>
</dbReference>
<dbReference type="PROSITE" id="PS01174">
    <property type="entry name" value="LIPASE_GDXG_SER"/>
    <property type="match status" value="1"/>
</dbReference>
<dbReference type="InterPro" id="IPR013094">
    <property type="entry name" value="AB_hydrolase_3"/>
</dbReference>
<keyword evidence="2 4" id="KW-0378">Hydrolase</keyword>
<dbReference type="SUPFAM" id="SSF53474">
    <property type="entry name" value="alpha/beta-Hydrolases"/>
    <property type="match status" value="1"/>
</dbReference>
<evidence type="ECO:0000313" key="5">
    <source>
        <dbReference type="Proteomes" id="UP001596417"/>
    </source>
</evidence>
<dbReference type="InterPro" id="IPR033140">
    <property type="entry name" value="Lipase_GDXG_put_SER_AS"/>
</dbReference>